<evidence type="ECO:0000313" key="5">
    <source>
        <dbReference type="EMBL" id="VFK78236.1"/>
    </source>
</evidence>
<accession>A0A450YBG5</accession>
<evidence type="ECO:0000313" key="3">
    <source>
        <dbReference type="EMBL" id="VFK38813.1"/>
    </source>
</evidence>
<reference evidence="3" key="1">
    <citation type="submission" date="2019-02" db="EMBL/GenBank/DDBJ databases">
        <authorList>
            <person name="Gruber-Vodicka R. H."/>
            <person name="Seah K. B. B."/>
        </authorList>
    </citation>
    <scope>NUCLEOTIDE SEQUENCE</scope>
    <source>
        <strain evidence="5">BECK_S127</strain>
        <strain evidence="4">BECK_S1320</strain>
        <strain evidence="3">BECK_S1321</strain>
    </source>
</reference>
<organism evidence="3">
    <name type="scientific">Candidatus Kentrum sp. SD</name>
    <dbReference type="NCBI Taxonomy" id="2126332"/>
    <lineage>
        <taxon>Bacteria</taxon>
        <taxon>Pseudomonadati</taxon>
        <taxon>Pseudomonadota</taxon>
        <taxon>Gammaproteobacteria</taxon>
        <taxon>Candidatus Kentrum</taxon>
    </lineage>
</organism>
<evidence type="ECO:0000256" key="1">
    <source>
        <dbReference type="SAM" id="MobiDB-lite"/>
    </source>
</evidence>
<gene>
    <name evidence="5" type="ORF">BECKSD772D_GA0070982_10104</name>
    <name evidence="4" type="ORF">BECKSD772E_GA0070983_102711</name>
    <name evidence="3" type="ORF">BECKSD772F_GA0070984_102811</name>
</gene>
<feature type="region of interest" description="Disordered" evidence="1">
    <location>
        <begin position="189"/>
        <end position="210"/>
    </location>
</feature>
<dbReference type="EMBL" id="CAADFR010000028">
    <property type="protein sequence ID" value="VFK38813.1"/>
    <property type="molecule type" value="Genomic_DNA"/>
</dbReference>
<feature type="transmembrane region" description="Helical" evidence="2">
    <location>
        <begin position="12"/>
        <end position="30"/>
    </location>
</feature>
<keyword evidence="2" id="KW-1133">Transmembrane helix</keyword>
<feature type="transmembrane region" description="Helical" evidence="2">
    <location>
        <begin position="62"/>
        <end position="84"/>
    </location>
</feature>
<keyword evidence="2" id="KW-0472">Membrane</keyword>
<dbReference type="EMBL" id="CAADFU010000027">
    <property type="protein sequence ID" value="VFK43566.1"/>
    <property type="molecule type" value="Genomic_DNA"/>
</dbReference>
<evidence type="ECO:0000256" key="2">
    <source>
        <dbReference type="SAM" id="Phobius"/>
    </source>
</evidence>
<evidence type="ECO:0000313" key="4">
    <source>
        <dbReference type="EMBL" id="VFK43566.1"/>
    </source>
</evidence>
<sequence>MRVSTKHTIDIAAWITLGTLLLYVAGWSYAQHWFGHFYLGLIHLDLPTEYHLMYGFWVLRDYLWGFVAVFVFAGLVVWGCRLPAVRSRWRMWAGRLRLGSPTASLRWGSLPLLATIFLSIHALGERSADHDFARHRDKGFDRYPWTRVWLAPYARIDPVLTNLAEDLAGGRYRLLLQSETSLFLIKPETRPKDKGNIPADQRQDNQAGIPTVQIPLRQVKAIRRIPINPGRE</sequence>
<protein>
    <submittedName>
        <fullName evidence="3">Uncharacterized protein</fullName>
    </submittedName>
</protein>
<proteinExistence type="predicted"/>
<keyword evidence="2" id="KW-0812">Transmembrane</keyword>
<name>A0A450YBG5_9GAMM</name>
<dbReference type="EMBL" id="CAADHB010000010">
    <property type="protein sequence ID" value="VFK78236.1"/>
    <property type="molecule type" value="Genomic_DNA"/>
</dbReference>
<dbReference type="AlphaFoldDB" id="A0A450YBG5"/>